<evidence type="ECO:0000259" key="2">
    <source>
        <dbReference type="Pfam" id="PF00144"/>
    </source>
</evidence>
<dbReference type="PANTHER" id="PTHR43283:SF11">
    <property type="entry name" value="BETA-LACTAMASE-RELATED DOMAIN-CONTAINING PROTEIN"/>
    <property type="match status" value="1"/>
</dbReference>
<evidence type="ECO:0000313" key="3">
    <source>
        <dbReference type="EMBL" id="MDZ5473701.1"/>
    </source>
</evidence>
<evidence type="ECO:0000256" key="1">
    <source>
        <dbReference type="ARBA" id="ARBA00022801"/>
    </source>
</evidence>
<dbReference type="Pfam" id="PF00144">
    <property type="entry name" value="Beta-lactamase"/>
    <property type="match status" value="1"/>
</dbReference>
<accession>A0ABU5J2X9</accession>
<dbReference type="PANTHER" id="PTHR43283">
    <property type="entry name" value="BETA-LACTAMASE-RELATED"/>
    <property type="match status" value="1"/>
</dbReference>
<dbReference type="GO" id="GO:0016787">
    <property type="term" value="F:hydrolase activity"/>
    <property type="evidence" value="ECO:0007669"/>
    <property type="project" value="UniProtKB-KW"/>
</dbReference>
<dbReference type="InterPro" id="IPR012338">
    <property type="entry name" value="Beta-lactam/transpept-like"/>
</dbReference>
<dbReference type="InterPro" id="IPR001466">
    <property type="entry name" value="Beta-lactam-related"/>
</dbReference>
<dbReference type="EC" id="3.1.1.103" evidence="3"/>
<dbReference type="SUPFAM" id="SSF56601">
    <property type="entry name" value="beta-lactamase/transpeptidase-like"/>
    <property type="match status" value="1"/>
</dbReference>
<comment type="caution">
    <text evidence="3">The sequence shown here is derived from an EMBL/GenBank/DDBJ whole genome shotgun (WGS) entry which is preliminary data.</text>
</comment>
<keyword evidence="1 3" id="KW-0378">Hydrolase</keyword>
<evidence type="ECO:0000313" key="4">
    <source>
        <dbReference type="Proteomes" id="UP001290455"/>
    </source>
</evidence>
<dbReference type="Proteomes" id="UP001290455">
    <property type="component" value="Unassembled WGS sequence"/>
</dbReference>
<reference evidence="3 4" key="1">
    <citation type="submission" date="2023-11" db="EMBL/GenBank/DDBJ databases">
        <title>Bacillus jintuensis, isolated from a mudflat on the Beibu Gulf coast.</title>
        <authorList>
            <person name="Li M."/>
        </authorList>
    </citation>
    <scope>NUCLEOTIDE SEQUENCE [LARGE SCALE GENOMIC DNA]</scope>
    <source>
        <strain evidence="3 4">31A1R</strain>
    </source>
</reference>
<dbReference type="Gene3D" id="3.40.710.10">
    <property type="entry name" value="DD-peptidase/beta-lactamase superfamily"/>
    <property type="match status" value="1"/>
</dbReference>
<dbReference type="InterPro" id="IPR050789">
    <property type="entry name" value="Diverse_Enzym_Activities"/>
</dbReference>
<proteinExistence type="predicted"/>
<name>A0ABU5J2X9_9BACI</name>
<sequence>MRDKVLSFLQNEIDLEHIPGAVIQISHQSRTILQEAIGSRVVYPEKAPMNINTVFDLASLTKIVATLPTILKLMEEGAIRLDDTITSFFPEFGVNGKDEIRVVHLLTYTSGLRAHKPYFLEALKAEQVFKAIVEDQLVAPVGEKVIYSDLGFIILYKLIEKLTDQPFEDFVRKNIFDPLEMKETSFNPTFPRERYAATEFNEALKDYKHGIVHDDNTEFMGGISGHAGLFSTIDDLANYFSMIEQDGVYNGKQLLSKVSTQLARENFTPFDKTEYRGLGWILKGPRNSSCGDFFSPKSYGHTGFTGTSVWFDPEAELRVILLTNRVHYGRKDPIIRLRPRLHNVIRAYL</sequence>
<keyword evidence="4" id="KW-1185">Reference proteome</keyword>
<organism evidence="3 4">
    <name type="scientific">Robertmurraya mangrovi</name>
    <dbReference type="NCBI Taxonomy" id="3098077"/>
    <lineage>
        <taxon>Bacteria</taxon>
        <taxon>Bacillati</taxon>
        <taxon>Bacillota</taxon>
        <taxon>Bacilli</taxon>
        <taxon>Bacillales</taxon>
        <taxon>Bacillaceae</taxon>
        <taxon>Robertmurraya</taxon>
    </lineage>
</organism>
<dbReference type="RefSeq" id="WP_322447993.1">
    <property type="nucleotide sequence ID" value="NZ_JAXOFX010000015.1"/>
</dbReference>
<feature type="domain" description="Beta-lactamase-related" evidence="2">
    <location>
        <begin position="16"/>
        <end position="332"/>
    </location>
</feature>
<gene>
    <name evidence="3" type="ORF">SM124_18445</name>
</gene>
<dbReference type="EMBL" id="JAXOFX010000015">
    <property type="protein sequence ID" value="MDZ5473701.1"/>
    <property type="molecule type" value="Genomic_DNA"/>
</dbReference>
<protein>
    <submittedName>
        <fullName evidence="3">Serine hydrolase domain-containing protein</fullName>
        <ecNumber evidence="3">3.1.1.103</ecNumber>
    </submittedName>
</protein>